<feature type="compositionally biased region" description="Basic and acidic residues" evidence="2">
    <location>
        <begin position="246"/>
        <end position="262"/>
    </location>
</feature>
<dbReference type="PANTHER" id="PTHR37751">
    <property type="entry name" value="LOW PROTEIN: M-PHASE INDUCER PHOSPHATASE-LIKE PROTEIN"/>
    <property type="match status" value="1"/>
</dbReference>
<dbReference type="GeneID" id="104761188"/>
<feature type="compositionally biased region" description="Polar residues" evidence="2">
    <location>
        <begin position="396"/>
        <end position="406"/>
    </location>
</feature>
<accession>A0ABM0X953</accession>
<feature type="compositionally biased region" description="Basic and acidic residues" evidence="2">
    <location>
        <begin position="407"/>
        <end position="416"/>
    </location>
</feature>
<evidence type="ECO:0000256" key="2">
    <source>
        <dbReference type="SAM" id="MobiDB-lite"/>
    </source>
</evidence>
<feature type="region of interest" description="Disordered" evidence="2">
    <location>
        <begin position="396"/>
        <end position="416"/>
    </location>
</feature>
<dbReference type="Pfam" id="PF14383">
    <property type="entry name" value="VARLMGL"/>
    <property type="match status" value="1"/>
</dbReference>
<dbReference type="Proteomes" id="UP000694864">
    <property type="component" value="Chromosome 18"/>
</dbReference>
<sequence>MGRNCHGGGGEGAIFSSSKSKRKANGCMAAFHHLFDFQHFYFHSHHHLTIDSPSRSKGLKLIEESLPLTTFKDKQSLNIPVSMIVRTEVGTKSSRLRALATDSSTSSSEICSSPGSKTPNLVARLMGLDLLPDRTDSLSNLHVRSSHHGSSRLTNHRISNKGTRSLPVSPRISSARKSDFDIHRLSLQLNKEKKQEEFRCSRLKEMKQDQEENRSPRDYARQIVKQIKERFATRRVVGMDITNSVKNREASARPPHELRRDTTVSCSPRTRFSNKENKQSTTRKPNSSSSFRQEQIIHQKPKPTTVILVSMSKATGEKQSQNRVKQRQLKPINRCNKAESETRLTTQRPIIKSTSPTSDIRIKQRETILSEPRDVKAKPSHKKMFKKIPNSNVLENISATRPPQKQINERDRPKSNEDAYVCSSMIHKIEKNSPQVATELGSEKDYITRIMNLAGTKNISPTTTMLDPSIFRKLEHFGDYPSGSLALQCNRKLLFDLLNEFYAKRCLNNHGSELISELCSAAVARYSSKCCQVPGELALMDVDHLQQKKNKEIEEEEEEIIAEIEREIIDALVHETASELRQIIYGPKI</sequence>
<dbReference type="InterPro" id="IPR025486">
    <property type="entry name" value="DUF4378"/>
</dbReference>
<dbReference type="InterPro" id="IPR032795">
    <property type="entry name" value="DUF3741-assoc"/>
</dbReference>
<evidence type="ECO:0000313" key="5">
    <source>
        <dbReference type="Proteomes" id="UP000694864"/>
    </source>
</evidence>
<keyword evidence="1" id="KW-0175">Coiled coil</keyword>
<evidence type="ECO:0000259" key="3">
    <source>
        <dbReference type="Pfam" id="PF14309"/>
    </source>
</evidence>
<feature type="compositionally biased region" description="Polar residues" evidence="2">
    <location>
        <begin position="279"/>
        <end position="293"/>
    </location>
</feature>
<feature type="region of interest" description="Disordered" evidence="2">
    <location>
        <begin position="246"/>
        <end position="359"/>
    </location>
</feature>
<keyword evidence="5" id="KW-1185">Reference proteome</keyword>
<evidence type="ECO:0000256" key="1">
    <source>
        <dbReference type="SAM" id="Coils"/>
    </source>
</evidence>
<evidence type="ECO:0000313" key="6">
    <source>
        <dbReference type="RefSeq" id="XP_010482528.1"/>
    </source>
</evidence>
<evidence type="ECO:0000259" key="4">
    <source>
        <dbReference type="Pfam" id="PF14383"/>
    </source>
</evidence>
<gene>
    <name evidence="6" type="primary">LOC104761188</name>
</gene>
<feature type="domain" description="DUF4378" evidence="3">
    <location>
        <begin position="444"/>
        <end position="575"/>
    </location>
</feature>
<protein>
    <submittedName>
        <fullName evidence="6">Uncharacterized protein LOC104761188</fullName>
    </submittedName>
</protein>
<feature type="compositionally biased region" description="Polar residues" evidence="2">
    <location>
        <begin position="343"/>
        <end position="358"/>
    </location>
</feature>
<feature type="coiled-coil region" evidence="1">
    <location>
        <begin position="539"/>
        <end position="570"/>
    </location>
</feature>
<dbReference type="RefSeq" id="XP_010482528.1">
    <property type="nucleotide sequence ID" value="XM_010484226.2"/>
</dbReference>
<reference evidence="5" key="1">
    <citation type="journal article" date="2014" name="Nat. Commun.">
        <title>The emerging biofuel crop Camelina sativa retains a highly undifferentiated hexaploid genome structure.</title>
        <authorList>
            <person name="Kagale S."/>
            <person name="Koh C."/>
            <person name="Nixon J."/>
            <person name="Bollina V."/>
            <person name="Clarke W.E."/>
            <person name="Tuteja R."/>
            <person name="Spillane C."/>
            <person name="Robinson S.J."/>
            <person name="Links M.G."/>
            <person name="Clarke C."/>
            <person name="Higgins E.E."/>
            <person name="Huebert T."/>
            <person name="Sharpe A.G."/>
            <person name="Parkin I.A."/>
        </authorList>
    </citation>
    <scope>NUCLEOTIDE SEQUENCE [LARGE SCALE GENOMIC DNA]</scope>
    <source>
        <strain evidence="5">cv. DH55</strain>
    </source>
</reference>
<proteinExistence type="predicted"/>
<reference evidence="6" key="2">
    <citation type="submission" date="2025-08" db="UniProtKB">
        <authorList>
            <consortium name="RefSeq"/>
        </authorList>
    </citation>
    <scope>IDENTIFICATION</scope>
    <source>
        <tissue evidence="6">Leaf</tissue>
    </source>
</reference>
<dbReference type="Pfam" id="PF14309">
    <property type="entry name" value="DUF4378"/>
    <property type="match status" value="1"/>
</dbReference>
<dbReference type="PANTHER" id="PTHR37751:SF2">
    <property type="entry name" value="DUF3741 DOMAIN-CONTAINING PROTEIN"/>
    <property type="match status" value="1"/>
</dbReference>
<organism evidence="5 6">
    <name type="scientific">Camelina sativa</name>
    <name type="common">False flax</name>
    <name type="synonym">Myagrum sativum</name>
    <dbReference type="NCBI Taxonomy" id="90675"/>
    <lineage>
        <taxon>Eukaryota</taxon>
        <taxon>Viridiplantae</taxon>
        <taxon>Streptophyta</taxon>
        <taxon>Embryophyta</taxon>
        <taxon>Tracheophyta</taxon>
        <taxon>Spermatophyta</taxon>
        <taxon>Magnoliopsida</taxon>
        <taxon>eudicotyledons</taxon>
        <taxon>Gunneridae</taxon>
        <taxon>Pentapetalae</taxon>
        <taxon>rosids</taxon>
        <taxon>malvids</taxon>
        <taxon>Brassicales</taxon>
        <taxon>Brassicaceae</taxon>
        <taxon>Camelineae</taxon>
        <taxon>Camelina</taxon>
    </lineage>
</organism>
<feature type="region of interest" description="Disordered" evidence="2">
    <location>
        <begin position="140"/>
        <end position="175"/>
    </location>
</feature>
<feature type="domain" description="DUF3741" evidence="4">
    <location>
        <begin position="106"/>
        <end position="135"/>
    </location>
</feature>
<feature type="compositionally biased region" description="Basic residues" evidence="2">
    <location>
        <begin position="144"/>
        <end position="159"/>
    </location>
</feature>
<name>A0ABM0X953_CAMSA</name>